<evidence type="ECO:0000313" key="3">
    <source>
        <dbReference type="Proteomes" id="UP001063698"/>
    </source>
</evidence>
<evidence type="ECO:0000313" key="2">
    <source>
        <dbReference type="EMBL" id="UXD22505.1"/>
    </source>
</evidence>
<accession>A0A977KCT1</accession>
<feature type="transmembrane region" description="Helical" evidence="1">
    <location>
        <begin position="47"/>
        <end position="64"/>
    </location>
</feature>
<reference evidence="2" key="1">
    <citation type="submission" date="2013-11" db="EMBL/GenBank/DDBJ databases">
        <title>Comparative genomics of Ignicoccus.</title>
        <authorList>
            <person name="Podar M."/>
        </authorList>
    </citation>
    <scope>NUCLEOTIDE SEQUENCE</scope>
    <source>
        <strain evidence="2">DSM 13166</strain>
    </source>
</reference>
<keyword evidence="1" id="KW-0472">Membrane</keyword>
<sequence length="142" mass="16011">MRGDTHVAFAFALSFLIFFPTCVTCIMMAVLYSIVPDYDIKYKHRKLFHNVFAMLLLTLPALLFGPQVYLGAILGYASHLLSDIVTVRGVALLYPLSERYFRVAKLRSSSPLANLAFLLFSGLLIAFKFYLLSHPLGSSVWR</sequence>
<gene>
    <name evidence="2" type="ORF">IPA_05605</name>
</gene>
<keyword evidence="3" id="KW-1185">Reference proteome</keyword>
<dbReference type="Proteomes" id="UP001063698">
    <property type="component" value="Chromosome"/>
</dbReference>
<keyword evidence="1" id="KW-1133">Transmembrane helix</keyword>
<dbReference type="EMBL" id="CP006868">
    <property type="protein sequence ID" value="UXD22505.1"/>
    <property type="molecule type" value="Genomic_DNA"/>
</dbReference>
<feature type="transmembrane region" description="Helical" evidence="1">
    <location>
        <begin position="6"/>
        <end position="35"/>
    </location>
</feature>
<dbReference type="Pfam" id="PF04307">
    <property type="entry name" value="YdjM"/>
    <property type="match status" value="1"/>
</dbReference>
<name>A0A977KCT1_9CREN</name>
<protein>
    <recommendedName>
        <fullName evidence="4">Metal-dependent hydrolase</fullName>
    </recommendedName>
</protein>
<keyword evidence="1" id="KW-0812">Transmembrane</keyword>
<evidence type="ECO:0000256" key="1">
    <source>
        <dbReference type="SAM" id="Phobius"/>
    </source>
</evidence>
<evidence type="ECO:0008006" key="4">
    <source>
        <dbReference type="Google" id="ProtNLM"/>
    </source>
</evidence>
<dbReference type="AlphaFoldDB" id="A0A977KCT1"/>
<dbReference type="InterPro" id="IPR007404">
    <property type="entry name" value="YdjM-like"/>
</dbReference>
<feature type="transmembrane region" description="Helical" evidence="1">
    <location>
        <begin position="70"/>
        <end position="91"/>
    </location>
</feature>
<proteinExistence type="predicted"/>
<dbReference type="KEGG" id="ipc:IPA_05605"/>
<organism evidence="2 3">
    <name type="scientific">Ignicoccus pacificus DSM 13166</name>
    <dbReference type="NCBI Taxonomy" id="940294"/>
    <lineage>
        <taxon>Archaea</taxon>
        <taxon>Thermoproteota</taxon>
        <taxon>Thermoprotei</taxon>
        <taxon>Desulfurococcales</taxon>
        <taxon>Desulfurococcaceae</taxon>
        <taxon>Ignicoccus</taxon>
    </lineage>
</organism>
<feature type="transmembrane region" description="Helical" evidence="1">
    <location>
        <begin position="112"/>
        <end position="132"/>
    </location>
</feature>